<evidence type="ECO:0000256" key="1">
    <source>
        <dbReference type="SAM" id="SignalP"/>
    </source>
</evidence>
<evidence type="ECO:0000313" key="3">
    <source>
        <dbReference type="Proteomes" id="UP000324897"/>
    </source>
</evidence>
<sequence length="151" mass="16434">MVATARIFSRCLVAKLLTPMALARPRRWHSSMARHTPSKSNGSASSFLFGNPGGPGFRHTGQDSRRDGSTRSWWHCEPHSLVVTNTSSLDWTRPRRTASATASPSGFSVPYMEAVSMWRYPTSMAASTAFLVFSCTVGNSTVPRPTAGIGR</sequence>
<keyword evidence="1" id="KW-0732">Signal</keyword>
<evidence type="ECO:0008006" key="4">
    <source>
        <dbReference type="Google" id="ProtNLM"/>
    </source>
</evidence>
<dbReference type="EMBL" id="RWGY01000031">
    <property type="protein sequence ID" value="TVU14311.1"/>
    <property type="molecule type" value="Genomic_DNA"/>
</dbReference>
<feature type="chain" id="PRO_5023824343" description="Secreted protein" evidence="1">
    <location>
        <begin position="24"/>
        <end position="151"/>
    </location>
</feature>
<dbReference type="Proteomes" id="UP000324897">
    <property type="component" value="Unassembled WGS sequence"/>
</dbReference>
<keyword evidence="3" id="KW-1185">Reference proteome</keyword>
<organism evidence="2 3">
    <name type="scientific">Eragrostis curvula</name>
    <name type="common">weeping love grass</name>
    <dbReference type="NCBI Taxonomy" id="38414"/>
    <lineage>
        <taxon>Eukaryota</taxon>
        <taxon>Viridiplantae</taxon>
        <taxon>Streptophyta</taxon>
        <taxon>Embryophyta</taxon>
        <taxon>Tracheophyta</taxon>
        <taxon>Spermatophyta</taxon>
        <taxon>Magnoliopsida</taxon>
        <taxon>Liliopsida</taxon>
        <taxon>Poales</taxon>
        <taxon>Poaceae</taxon>
        <taxon>PACMAD clade</taxon>
        <taxon>Chloridoideae</taxon>
        <taxon>Eragrostideae</taxon>
        <taxon>Eragrostidinae</taxon>
        <taxon>Eragrostis</taxon>
    </lineage>
</organism>
<dbReference type="OrthoDB" id="416253at2759"/>
<protein>
    <recommendedName>
        <fullName evidence="4">Secreted protein</fullName>
    </recommendedName>
</protein>
<name>A0A5J9TUH4_9POAL</name>
<accession>A0A5J9TUH4</accession>
<evidence type="ECO:0000313" key="2">
    <source>
        <dbReference type="EMBL" id="TVU14311.1"/>
    </source>
</evidence>
<comment type="caution">
    <text evidence="2">The sequence shown here is derived from an EMBL/GenBank/DDBJ whole genome shotgun (WGS) entry which is preliminary data.</text>
</comment>
<feature type="signal peptide" evidence="1">
    <location>
        <begin position="1"/>
        <end position="23"/>
    </location>
</feature>
<dbReference type="Gramene" id="TVU14311">
    <property type="protein sequence ID" value="TVU14311"/>
    <property type="gene ID" value="EJB05_37772"/>
</dbReference>
<gene>
    <name evidence="2" type="ORF">EJB05_37772</name>
</gene>
<dbReference type="AlphaFoldDB" id="A0A5J9TUH4"/>
<feature type="non-terminal residue" evidence="2">
    <location>
        <position position="1"/>
    </location>
</feature>
<reference evidence="2 3" key="1">
    <citation type="journal article" date="2019" name="Sci. Rep.">
        <title>A high-quality genome of Eragrostis curvula grass provides insights into Poaceae evolution and supports new strategies to enhance forage quality.</title>
        <authorList>
            <person name="Carballo J."/>
            <person name="Santos B.A.C.M."/>
            <person name="Zappacosta D."/>
            <person name="Garbus I."/>
            <person name="Selva J.P."/>
            <person name="Gallo C.A."/>
            <person name="Diaz A."/>
            <person name="Albertini E."/>
            <person name="Caccamo M."/>
            <person name="Echenique V."/>
        </authorList>
    </citation>
    <scope>NUCLEOTIDE SEQUENCE [LARGE SCALE GENOMIC DNA]</scope>
    <source>
        <strain evidence="3">cv. Victoria</strain>
        <tissue evidence="2">Leaf</tissue>
    </source>
</reference>
<feature type="non-terminal residue" evidence="2">
    <location>
        <position position="151"/>
    </location>
</feature>
<proteinExistence type="predicted"/>